<feature type="region of interest" description="Disordered" evidence="1">
    <location>
        <begin position="147"/>
        <end position="258"/>
    </location>
</feature>
<evidence type="ECO:0000313" key="2">
    <source>
        <dbReference type="EMBL" id="KAG9071823.1"/>
    </source>
</evidence>
<gene>
    <name evidence="2" type="ORF">KI688_006039</name>
</gene>
<comment type="caution">
    <text evidence="2">The sequence shown here is derived from an EMBL/GenBank/DDBJ whole genome shotgun (WGS) entry which is preliminary data.</text>
</comment>
<feature type="compositionally biased region" description="Basic and acidic residues" evidence="1">
    <location>
        <begin position="1"/>
        <end position="12"/>
    </location>
</feature>
<feature type="compositionally biased region" description="Polar residues" evidence="1">
    <location>
        <begin position="497"/>
        <end position="517"/>
    </location>
</feature>
<feature type="compositionally biased region" description="Pro residues" evidence="1">
    <location>
        <begin position="213"/>
        <end position="224"/>
    </location>
</feature>
<feature type="region of interest" description="Disordered" evidence="1">
    <location>
        <begin position="1"/>
        <end position="104"/>
    </location>
</feature>
<feature type="compositionally biased region" description="Low complexity" evidence="1">
    <location>
        <begin position="52"/>
        <end position="66"/>
    </location>
</feature>
<feature type="region of interest" description="Disordered" evidence="1">
    <location>
        <begin position="414"/>
        <end position="438"/>
    </location>
</feature>
<organism evidence="2 3">
    <name type="scientific">Linnemannia hyalina</name>
    <dbReference type="NCBI Taxonomy" id="64524"/>
    <lineage>
        <taxon>Eukaryota</taxon>
        <taxon>Fungi</taxon>
        <taxon>Fungi incertae sedis</taxon>
        <taxon>Mucoromycota</taxon>
        <taxon>Mortierellomycotina</taxon>
        <taxon>Mortierellomycetes</taxon>
        <taxon>Mortierellales</taxon>
        <taxon>Mortierellaceae</taxon>
        <taxon>Linnemannia</taxon>
    </lineage>
</organism>
<reference evidence="2" key="1">
    <citation type="submission" date="2021-06" db="EMBL/GenBank/DDBJ databases">
        <title>Genome Sequence of Mortierella hyaline Strain SCG-10, a Cold-Adapted, Nitrate-Reducing Fungus Isolated from Soil in Minnesota, USA.</title>
        <authorList>
            <person name="Aldossari N."/>
        </authorList>
    </citation>
    <scope>NUCLEOTIDE SEQUENCE</scope>
    <source>
        <strain evidence="2">SCG-10</strain>
    </source>
</reference>
<dbReference type="Proteomes" id="UP000707451">
    <property type="component" value="Unassembled WGS sequence"/>
</dbReference>
<name>A0A9P7Y3X3_9FUNG</name>
<feature type="region of interest" description="Disordered" evidence="1">
    <location>
        <begin position="472"/>
        <end position="517"/>
    </location>
</feature>
<feature type="compositionally biased region" description="Low complexity" evidence="1">
    <location>
        <begin position="661"/>
        <end position="670"/>
    </location>
</feature>
<feature type="compositionally biased region" description="Polar residues" evidence="1">
    <location>
        <begin position="38"/>
        <end position="51"/>
    </location>
</feature>
<feature type="region of interest" description="Disordered" evidence="1">
    <location>
        <begin position="632"/>
        <end position="680"/>
    </location>
</feature>
<accession>A0A9P7Y3X3</accession>
<protein>
    <submittedName>
        <fullName evidence="2">Uncharacterized protein</fullName>
    </submittedName>
</protein>
<keyword evidence="3" id="KW-1185">Reference proteome</keyword>
<feature type="compositionally biased region" description="Low complexity" evidence="1">
    <location>
        <begin position="417"/>
        <end position="432"/>
    </location>
</feature>
<evidence type="ECO:0000256" key="1">
    <source>
        <dbReference type="SAM" id="MobiDB-lite"/>
    </source>
</evidence>
<evidence type="ECO:0000313" key="3">
    <source>
        <dbReference type="Proteomes" id="UP000707451"/>
    </source>
</evidence>
<dbReference type="EMBL" id="JAHRHY010000002">
    <property type="protein sequence ID" value="KAG9071823.1"/>
    <property type="molecule type" value="Genomic_DNA"/>
</dbReference>
<dbReference type="OrthoDB" id="2449560at2759"/>
<feature type="compositionally biased region" description="Pro residues" evidence="1">
    <location>
        <begin position="671"/>
        <end position="680"/>
    </location>
</feature>
<dbReference type="AlphaFoldDB" id="A0A9P7Y3X3"/>
<proteinExistence type="predicted"/>
<feature type="compositionally biased region" description="Low complexity" evidence="1">
    <location>
        <begin position="88"/>
        <end position="102"/>
    </location>
</feature>
<feature type="compositionally biased region" description="Low complexity" evidence="1">
    <location>
        <begin position="225"/>
        <end position="246"/>
    </location>
</feature>
<sequence length="680" mass="72143">MARPERTFRPADLEEDAPPPYAATAPASDSTVPDPEQYQHSYPSLNTSYNVQQQQQQQQQQLQQQLSMGLPSTPPPPIHYYPVMSSSAPATGHTPGSTTTTMAPPPLQYPHYPVVSTAVGVSPYLMYPGASQSTVYPAPQAYPVMGGGGHPSPYGPATTSTGPGVPPAHSHAHEGSVSAYPVPYPSVTGMPPSSHHGGSHFPQNQYYSAPPLHFSPPPGPPPPQTATTGSPAASTATASTSTTASPHFPPSAPHPLQQQPVLVSSTPIVAVTTPAVQPTAPEENLIDLDDINGRWEQPEPPRAPHAYTSPVLPPMSAIAVLSPTPAPIPAQAPQTGVATSPAVPLPYVPPPVSQQVLPPTALPDLITLYKCRKCGATLDSDTAVCKRIHVGGFSGDKHANQATEADLNERRKLIPHANGSGAGNAPNNGSSSTVGSQGSAELVVHDSNHGTSDVYLNHRQYNRSRRSEELALPAHTVSPPALVESSSSRGALGRATSMVNPPSTHQYLSKPSTNDNHGTNDVYIRRSFSTQGPVTSLKKLWRDTKKELLSIQQPPYSSRNHEIVAPPPLPPPMMMQQQPYPQPPEQYRPSPMYHDHHAGAVPQQQYHGHVGYPVLGPSTTPVTNSTIPAAASTNPFNDPPTPAYNPAHVPAYIPELPMREQQQQQQSSPAPSAPLPSHPL</sequence>